<keyword evidence="2" id="KW-1185">Reference proteome</keyword>
<name>A0AAN8JM50_PATCE</name>
<proteinExistence type="predicted"/>
<protein>
    <submittedName>
        <fullName evidence="1">Uncharacterized protein</fullName>
    </submittedName>
</protein>
<sequence length="115" mass="13279">MATFIGSVCCRVVLPKIRKFSHFSRTRLLIHVPRSPLLRQEPSSSFTNNTTRIHPRQSGSLIMTLNWKPWKLYLNYRKNIIVEALHVFNDLLQSPLGRRYVVDVECVNTGVTGNK</sequence>
<dbReference type="EMBL" id="JAZGQO010000010">
    <property type="protein sequence ID" value="KAK6177274.1"/>
    <property type="molecule type" value="Genomic_DNA"/>
</dbReference>
<dbReference type="AlphaFoldDB" id="A0AAN8JM50"/>
<comment type="caution">
    <text evidence="1">The sequence shown here is derived from an EMBL/GenBank/DDBJ whole genome shotgun (WGS) entry which is preliminary data.</text>
</comment>
<accession>A0AAN8JM50</accession>
<reference evidence="1 2" key="1">
    <citation type="submission" date="2024-01" db="EMBL/GenBank/DDBJ databases">
        <title>The genome of the rayed Mediterranean limpet Patella caerulea (Linnaeus, 1758).</title>
        <authorList>
            <person name="Anh-Thu Weber A."/>
            <person name="Halstead-Nussloch G."/>
        </authorList>
    </citation>
    <scope>NUCLEOTIDE SEQUENCE [LARGE SCALE GENOMIC DNA]</scope>
    <source>
        <strain evidence="1">AATW-2023a</strain>
        <tissue evidence="1">Whole specimen</tissue>
    </source>
</reference>
<evidence type="ECO:0000313" key="2">
    <source>
        <dbReference type="Proteomes" id="UP001347796"/>
    </source>
</evidence>
<dbReference type="Proteomes" id="UP001347796">
    <property type="component" value="Unassembled WGS sequence"/>
</dbReference>
<gene>
    <name evidence="1" type="ORF">SNE40_015403</name>
</gene>
<evidence type="ECO:0000313" key="1">
    <source>
        <dbReference type="EMBL" id="KAK6177274.1"/>
    </source>
</evidence>
<organism evidence="1 2">
    <name type="scientific">Patella caerulea</name>
    <name type="common">Rayed Mediterranean limpet</name>
    <dbReference type="NCBI Taxonomy" id="87958"/>
    <lineage>
        <taxon>Eukaryota</taxon>
        <taxon>Metazoa</taxon>
        <taxon>Spiralia</taxon>
        <taxon>Lophotrochozoa</taxon>
        <taxon>Mollusca</taxon>
        <taxon>Gastropoda</taxon>
        <taxon>Patellogastropoda</taxon>
        <taxon>Patelloidea</taxon>
        <taxon>Patellidae</taxon>
        <taxon>Patella</taxon>
    </lineage>
</organism>